<name>A0A9D2PW37_9FIRM</name>
<evidence type="ECO:0000313" key="1">
    <source>
        <dbReference type="EMBL" id="HJC67085.1"/>
    </source>
</evidence>
<accession>A0A9D2PW37</accession>
<organism evidence="1 2">
    <name type="scientific">Candidatus Enterocloster excrementigallinarum</name>
    <dbReference type="NCBI Taxonomy" id="2838558"/>
    <lineage>
        <taxon>Bacteria</taxon>
        <taxon>Bacillati</taxon>
        <taxon>Bacillota</taxon>
        <taxon>Clostridia</taxon>
        <taxon>Lachnospirales</taxon>
        <taxon>Lachnospiraceae</taxon>
        <taxon>Enterocloster</taxon>
    </lineage>
</organism>
<reference evidence="1" key="2">
    <citation type="submission" date="2021-04" db="EMBL/GenBank/DDBJ databases">
        <authorList>
            <person name="Gilroy R."/>
        </authorList>
    </citation>
    <scope>NUCLEOTIDE SEQUENCE</scope>
    <source>
        <strain evidence="1">CHK198-12963</strain>
    </source>
</reference>
<proteinExistence type="predicted"/>
<dbReference type="Proteomes" id="UP000823863">
    <property type="component" value="Unassembled WGS sequence"/>
</dbReference>
<gene>
    <name evidence="1" type="ORF">H9931_10290</name>
</gene>
<dbReference type="Pfam" id="PF06935">
    <property type="entry name" value="DUF1284"/>
    <property type="match status" value="1"/>
</dbReference>
<dbReference type="EMBL" id="DWWB01000055">
    <property type="protein sequence ID" value="HJC67085.1"/>
    <property type="molecule type" value="Genomic_DNA"/>
</dbReference>
<evidence type="ECO:0000313" key="2">
    <source>
        <dbReference type="Proteomes" id="UP000823863"/>
    </source>
</evidence>
<reference evidence="1" key="1">
    <citation type="journal article" date="2021" name="PeerJ">
        <title>Extensive microbial diversity within the chicken gut microbiome revealed by metagenomics and culture.</title>
        <authorList>
            <person name="Gilroy R."/>
            <person name="Ravi A."/>
            <person name="Getino M."/>
            <person name="Pursley I."/>
            <person name="Horton D.L."/>
            <person name="Alikhan N.F."/>
            <person name="Baker D."/>
            <person name="Gharbi K."/>
            <person name="Hall N."/>
            <person name="Watson M."/>
            <person name="Adriaenssens E.M."/>
            <person name="Foster-Nyarko E."/>
            <person name="Jarju S."/>
            <person name="Secka A."/>
            <person name="Antonio M."/>
            <person name="Oren A."/>
            <person name="Chaudhuri R.R."/>
            <person name="La Ragione R."/>
            <person name="Hildebrand F."/>
            <person name="Pallen M.J."/>
        </authorList>
    </citation>
    <scope>NUCLEOTIDE SEQUENCE</scope>
    <source>
        <strain evidence="1">CHK198-12963</strain>
    </source>
</reference>
<protein>
    <submittedName>
        <fullName evidence="1">DUF1284 domain-containing protein</fullName>
    </submittedName>
</protein>
<comment type="caution">
    <text evidence="1">The sequence shown here is derived from an EMBL/GenBank/DDBJ whole genome shotgun (WGS) entry which is preliminary data.</text>
</comment>
<dbReference type="AlphaFoldDB" id="A0A9D2PW37"/>
<dbReference type="InterPro" id="IPR009702">
    <property type="entry name" value="DUF1284"/>
</dbReference>
<sequence length="128" mass="14557">MNLRPHHILCIQKFRGHGYSEEFTLHMTALTSDLKANPETSVGLVRGCDDLCRVCPHNSGGVCSVFEKVDRMDRGVLEACGLAYGEESSWNRLAEKGRKEIFGTERFKQICGDCQWHELCRRTEVSHE</sequence>